<dbReference type="RefSeq" id="WP_183620899.1">
    <property type="nucleotide sequence ID" value="NZ_CAJHAH010000005.1"/>
</dbReference>
<evidence type="ECO:0000313" key="2">
    <source>
        <dbReference type="Proteomes" id="UP000588111"/>
    </source>
</evidence>
<proteinExistence type="predicted"/>
<dbReference type="Proteomes" id="UP000588111">
    <property type="component" value="Unassembled WGS sequence"/>
</dbReference>
<keyword evidence="2" id="KW-1185">Reference proteome</keyword>
<sequence length="93" mass="9883">MKPVCPRCQSSAVYVMTDSTNCQLVYELLSPAALIGLGVSLCKSFKVHPVIGVVAGTAIATVIEIAKPHSALPLLINKQHCCDDCTHVFSTIN</sequence>
<name>A0A839TDX8_9GAMM</name>
<gene>
    <name evidence="1" type="ORF">FHS24_001923</name>
</gene>
<dbReference type="EMBL" id="JACHXL010000004">
    <property type="protein sequence ID" value="MBB3107398.1"/>
    <property type="molecule type" value="Genomic_DNA"/>
</dbReference>
<organism evidence="1 2">
    <name type="scientific">Psychrobacter luti</name>
    <dbReference type="NCBI Taxonomy" id="198481"/>
    <lineage>
        <taxon>Bacteria</taxon>
        <taxon>Pseudomonadati</taxon>
        <taxon>Pseudomonadota</taxon>
        <taxon>Gammaproteobacteria</taxon>
        <taxon>Moraxellales</taxon>
        <taxon>Moraxellaceae</taxon>
        <taxon>Psychrobacter</taxon>
    </lineage>
</organism>
<dbReference type="AlphaFoldDB" id="A0A839TDX8"/>
<reference evidence="1 2" key="1">
    <citation type="submission" date="2020-08" db="EMBL/GenBank/DDBJ databases">
        <title>Genomic Encyclopedia of Type Strains, Phase III (KMG-III): the genomes of soil and plant-associated and newly described type strains.</title>
        <authorList>
            <person name="Whitman W."/>
        </authorList>
    </citation>
    <scope>NUCLEOTIDE SEQUENCE [LARGE SCALE GENOMIC DNA]</scope>
    <source>
        <strain evidence="1 2">CECT 5885</strain>
    </source>
</reference>
<comment type="caution">
    <text evidence="1">The sequence shown here is derived from an EMBL/GenBank/DDBJ whole genome shotgun (WGS) entry which is preliminary data.</text>
</comment>
<accession>A0A839TDX8</accession>
<protein>
    <submittedName>
        <fullName evidence="1">Uncharacterized protein</fullName>
    </submittedName>
</protein>
<evidence type="ECO:0000313" key="1">
    <source>
        <dbReference type="EMBL" id="MBB3107398.1"/>
    </source>
</evidence>